<dbReference type="Pfam" id="PF00128">
    <property type="entry name" value="Alpha-amylase"/>
    <property type="match status" value="1"/>
</dbReference>
<feature type="domain" description="Glycosyl hydrolase family 13 catalytic" evidence="1">
    <location>
        <begin position="55"/>
        <end position="451"/>
    </location>
</feature>
<protein>
    <submittedName>
        <fullName evidence="2">Alpha-amylase</fullName>
    </submittedName>
</protein>
<dbReference type="PANTHER" id="PTHR10357">
    <property type="entry name" value="ALPHA-AMYLASE FAMILY MEMBER"/>
    <property type="match status" value="1"/>
</dbReference>
<dbReference type="Proteomes" id="UP000230821">
    <property type="component" value="Unassembled WGS sequence"/>
</dbReference>
<dbReference type="InterPro" id="IPR045857">
    <property type="entry name" value="O16G_dom_2"/>
</dbReference>
<dbReference type="SMART" id="SM00642">
    <property type="entry name" value="Aamy"/>
    <property type="match status" value="1"/>
</dbReference>
<dbReference type="Gene3D" id="2.60.40.1180">
    <property type="entry name" value="Golgi alpha-mannosidase II"/>
    <property type="match status" value="1"/>
</dbReference>
<dbReference type="Pfam" id="PF16657">
    <property type="entry name" value="Malt_amylase_C"/>
    <property type="match status" value="1"/>
</dbReference>
<dbReference type="Gene3D" id="3.90.400.10">
    <property type="entry name" value="Oligo-1,6-glucosidase, Domain 2"/>
    <property type="match status" value="1"/>
</dbReference>
<dbReference type="InterPro" id="IPR017853">
    <property type="entry name" value="GH"/>
</dbReference>
<organism evidence="2 3">
    <name type="scientific">candidate division KSB3 bacterium</name>
    <dbReference type="NCBI Taxonomy" id="2044937"/>
    <lineage>
        <taxon>Bacteria</taxon>
        <taxon>candidate division KSB3</taxon>
    </lineage>
</organism>
<evidence type="ECO:0000259" key="1">
    <source>
        <dbReference type="SMART" id="SM00642"/>
    </source>
</evidence>
<dbReference type="Gene3D" id="3.20.20.80">
    <property type="entry name" value="Glycosidases"/>
    <property type="match status" value="3"/>
</dbReference>
<comment type="caution">
    <text evidence="2">The sequence shown here is derived from an EMBL/GenBank/DDBJ whole genome shotgun (WGS) entry which is preliminary data.</text>
</comment>
<name>A0A2G6K6E3_9BACT</name>
<dbReference type="InterPro" id="IPR006047">
    <property type="entry name" value="GH13_cat_dom"/>
</dbReference>
<dbReference type="AlphaFoldDB" id="A0A2G6K6E3"/>
<evidence type="ECO:0000313" key="2">
    <source>
        <dbReference type="EMBL" id="PIE31234.1"/>
    </source>
</evidence>
<reference evidence="2 3" key="1">
    <citation type="submission" date="2017-10" db="EMBL/GenBank/DDBJ databases">
        <title>Novel microbial diversity and functional potential in the marine mammal oral microbiome.</title>
        <authorList>
            <person name="Dudek N.K."/>
            <person name="Sun C.L."/>
            <person name="Burstein D."/>
            <person name="Kantor R.S."/>
            <person name="Aliaga Goltsman D.S."/>
            <person name="Bik E.M."/>
            <person name="Thomas B.C."/>
            <person name="Banfield J.F."/>
            <person name="Relman D.A."/>
        </authorList>
    </citation>
    <scope>NUCLEOTIDE SEQUENCE [LARGE SCALE GENOMIC DNA]</scope>
    <source>
        <strain evidence="2">DOLJORAL78_47_16</strain>
    </source>
</reference>
<dbReference type="SUPFAM" id="SSF51011">
    <property type="entry name" value="Glycosyl hydrolase domain"/>
    <property type="match status" value="1"/>
</dbReference>
<proteinExistence type="predicted"/>
<evidence type="ECO:0000313" key="3">
    <source>
        <dbReference type="Proteomes" id="UP000230821"/>
    </source>
</evidence>
<dbReference type="SUPFAM" id="SSF51445">
    <property type="entry name" value="(Trans)glycosidases"/>
    <property type="match status" value="1"/>
</dbReference>
<dbReference type="PANTHER" id="PTHR10357:SF219">
    <property type="entry name" value="MALTOSE ALPHA-D-GLUCOSYLTRANSFERASE"/>
    <property type="match status" value="1"/>
</dbReference>
<dbReference type="InterPro" id="IPR032091">
    <property type="entry name" value="Malt_amylase-like_C"/>
</dbReference>
<sequence length="570" mass="67109">MHSLQKLKQLWQELYQEQDEKLEAFLQELQGIKQEYFSQERHVDTTWYKDVVVYSAYVDFLNRDVKGLQEKLPYLQDLGVTCLWLLPILKSPMKDAGFDISHFEEIRTDILGLPADASREEQDRVFADFLHEAHERGIRLIFDIAINHTSNEHPWFLEARQSKDSPKRDYYIWSDTPERFPDARLLMKGMEDSNWAWDEAAGQYYLHRFFSIQPDLNYRSPDVLIEMTNMLIRWKIKGVDGLRADAVPFLWKEEGTACESLPQTHTIVKFFRAALDYLEPGTLILAEACQPPKTVVSYFGDGDECQGAYHFPVMPYIYGAMAEENAEAIETVMSPEVTPAIPDECQWFMFLRCHDELSLEMVTPQEREVIFRHYARDPRWNYREGEGISARLAELFEQDIRRILLAYSIMFTLPGTPILYYGDEFARLNDEQFYEEQLKRSGYPDSRNFVRGRIDWELVERELQDASCLASQVYEALQHMIRVRKAHPAFSRGQLEFVHFKDETGCVNPHILAYRRKCESDTILVVHNLSSQQQLIACKKQRRTDKDFLHRELLRQDDHLVLPSYSFFWL</sequence>
<dbReference type="InterPro" id="IPR013780">
    <property type="entry name" value="Glyco_hydro_b"/>
</dbReference>
<accession>A0A2G6K6E3</accession>
<dbReference type="EMBL" id="PDSK01000162">
    <property type="protein sequence ID" value="PIE31234.1"/>
    <property type="molecule type" value="Genomic_DNA"/>
</dbReference>
<gene>
    <name evidence="2" type="ORF">CSA56_18975</name>
</gene>
<dbReference type="GO" id="GO:0005975">
    <property type="term" value="P:carbohydrate metabolic process"/>
    <property type="evidence" value="ECO:0007669"/>
    <property type="project" value="InterPro"/>
</dbReference>